<gene>
    <name evidence="2" type="ORF">Cflav_PD1720</name>
</gene>
<accession>B9XNJ0</accession>
<keyword evidence="3" id="KW-1185">Reference proteome</keyword>
<dbReference type="Gene3D" id="3.40.50.880">
    <property type="match status" value="1"/>
</dbReference>
<keyword evidence="1" id="KW-1133">Transmembrane helix</keyword>
<comment type="caution">
    <text evidence="2">The sequence shown here is derived from an EMBL/GenBank/DDBJ whole genome shotgun (WGS) entry which is preliminary data.</text>
</comment>
<sequence precursor="true">MFNIMVRTRMFDNPPARRRAGAHPIRWLGILLIIFLTLSARAALQFDVFLGYEGVVPEASWFPVVCEVKNDGPSFTGTIEIVPSGNINQDQNRSVTVELPTGTLKRLVIPVFSTTRYVNQAVWDVRLLDQRGKVQAQQTSVRSKKQVAAGTTIMGALPRTASGMPIIRQGSSASTLEIQPASARLQTSILPDNPLTLEGMDCFYLNSEKAIELTVNQVDALLAWLNLGGHLIVGVEQIADVNGTPWLKKIMPCDVSDMKTVPSHAELQDWIRAGLGGVQRKNRNNTSNPFSDLAGDRTFEAAPLQVVSGKVRNTSEVVLSAESTPLIVTSHQGRGRVTALLASPEREPMRSWKNLPAFWAKMAEVPANVYATENNNNYNYSHGGWSVDGVFGAMIDSKQVRKLPVGWLLVLLLVYLLVIGPLDQIWLKRLKRPMLTWITFPCYVVLFSLLIYFIGYKLRAGETEWNELHLVDVLMNGKQAELRGRTYASIYSPVNAKYKIENQQHFSTFRGEYVGSWGGGSHDSEQADIVQNGDNFLAEIFVPVWTSQLYVSDWWQSAALPINFTITSEGNDWVVTVENHLDQPLTEVHLVVSGKILDLKEIPAEKPKTFRLSKNDGMGLKDFVWQHGSGFQSAVGGRHQAFGMGGQSQINDLPNSCVAISFLSYLAQTQGQRELVTPPGMDLSPVAEHDNAILLAWESDSAPIKPMNQFPTRRSHKNTLWRMTAPLNSQPSSL</sequence>
<dbReference type="InterPro" id="IPR029062">
    <property type="entry name" value="Class_I_gatase-like"/>
</dbReference>
<proteinExistence type="predicted"/>
<evidence type="ECO:0000313" key="3">
    <source>
        <dbReference type="Proteomes" id="UP000003688"/>
    </source>
</evidence>
<dbReference type="Proteomes" id="UP000003688">
    <property type="component" value="Unassembled WGS sequence"/>
</dbReference>
<protein>
    <submittedName>
        <fullName evidence="2">Uncharacterized protein</fullName>
    </submittedName>
</protein>
<feature type="transmembrane region" description="Helical" evidence="1">
    <location>
        <begin position="404"/>
        <end position="422"/>
    </location>
</feature>
<dbReference type="AlphaFoldDB" id="B9XNJ0"/>
<feature type="transmembrane region" description="Helical" evidence="1">
    <location>
        <begin position="434"/>
        <end position="454"/>
    </location>
</feature>
<evidence type="ECO:0000256" key="1">
    <source>
        <dbReference type="SAM" id="Phobius"/>
    </source>
</evidence>
<keyword evidence="1" id="KW-0812">Transmembrane</keyword>
<dbReference type="EMBL" id="ABOX02000041">
    <property type="protein sequence ID" value="EEF58530.1"/>
    <property type="molecule type" value="Genomic_DNA"/>
</dbReference>
<evidence type="ECO:0000313" key="2">
    <source>
        <dbReference type="EMBL" id="EEF58530.1"/>
    </source>
</evidence>
<organism evidence="2 3">
    <name type="scientific">Pedosphaera parvula (strain Ellin514)</name>
    <dbReference type="NCBI Taxonomy" id="320771"/>
    <lineage>
        <taxon>Bacteria</taxon>
        <taxon>Pseudomonadati</taxon>
        <taxon>Verrucomicrobiota</taxon>
        <taxon>Pedosphaerae</taxon>
        <taxon>Pedosphaerales</taxon>
        <taxon>Pedosphaeraceae</taxon>
        <taxon>Pedosphaera</taxon>
    </lineage>
</organism>
<dbReference type="SUPFAM" id="SSF52317">
    <property type="entry name" value="Class I glutamine amidotransferase-like"/>
    <property type="match status" value="1"/>
</dbReference>
<keyword evidence="1" id="KW-0472">Membrane</keyword>
<reference evidence="2 3" key="1">
    <citation type="journal article" date="2011" name="J. Bacteriol.">
        <title>Genome sequence of 'Pedosphaera parvula' Ellin514, an aerobic Verrucomicrobial isolate from pasture soil.</title>
        <authorList>
            <person name="Kant R."/>
            <person name="van Passel M.W."/>
            <person name="Sangwan P."/>
            <person name="Palva A."/>
            <person name="Lucas S."/>
            <person name="Copeland A."/>
            <person name="Lapidus A."/>
            <person name="Glavina Del Rio T."/>
            <person name="Dalin E."/>
            <person name="Tice H."/>
            <person name="Bruce D."/>
            <person name="Goodwin L."/>
            <person name="Pitluck S."/>
            <person name="Chertkov O."/>
            <person name="Larimer F.W."/>
            <person name="Land M.L."/>
            <person name="Hauser L."/>
            <person name="Brettin T.S."/>
            <person name="Detter J.C."/>
            <person name="Han S."/>
            <person name="de Vos W.M."/>
            <person name="Janssen P.H."/>
            <person name="Smidt H."/>
        </authorList>
    </citation>
    <scope>NUCLEOTIDE SEQUENCE [LARGE SCALE GENOMIC DNA]</scope>
    <source>
        <strain evidence="2 3">Ellin514</strain>
    </source>
</reference>
<name>B9XNJ0_PEDPL</name>
<dbReference type="STRING" id="320771.Cflav_PD1720"/>